<sequence>MRGRGYAAVDVEATCLDPNNCRLVSVAVVPFDGHTLDLSGVVYYSEPPRTVGASALVHGVTGSCRAEGWFEDVLRAVRGRVLVVYGRHDVEFLAAEARRRRVGAEELCYVDVLSWLLSVPSIRGRAVEAGRLTLEDALSATLGLHMPPRRFHDPVSDAVHAALLFIHLRREFGRPPVRCMPRARRPRLRWLFKMLGRGS</sequence>
<dbReference type="OrthoDB" id="382610at2157"/>
<dbReference type="InterPro" id="IPR013520">
    <property type="entry name" value="Ribonucl_H"/>
</dbReference>
<organism evidence="2 3">
    <name type="scientific">Pyrodictium occultum</name>
    <dbReference type="NCBI Taxonomy" id="2309"/>
    <lineage>
        <taxon>Archaea</taxon>
        <taxon>Thermoproteota</taxon>
        <taxon>Thermoprotei</taxon>
        <taxon>Desulfurococcales</taxon>
        <taxon>Pyrodictiaceae</taxon>
        <taxon>Pyrodictium</taxon>
    </lineage>
</organism>
<feature type="domain" description="Exonuclease" evidence="1">
    <location>
        <begin position="5"/>
        <end position="174"/>
    </location>
</feature>
<dbReference type="Proteomes" id="UP000053352">
    <property type="component" value="Unassembled WGS sequence"/>
</dbReference>
<dbReference type="EMBL" id="LNTB01000001">
    <property type="protein sequence ID" value="KSW11401.1"/>
    <property type="molecule type" value="Genomic_DNA"/>
</dbReference>
<evidence type="ECO:0000313" key="2">
    <source>
        <dbReference type="EMBL" id="KSW11401.1"/>
    </source>
</evidence>
<evidence type="ECO:0000259" key="1">
    <source>
        <dbReference type="SMART" id="SM00479"/>
    </source>
</evidence>
<evidence type="ECO:0000313" key="3">
    <source>
        <dbReference type="Proteomes" id="UP000053352"/>
    </source>
</evidence>
<reference evidence="2 3" key="1">
    <citation type="submission" date="2015-11" db="EMBL/GenBank/DDBJ databases">
        <title>Genome sequence of Pyrodictium occultum PL-19, a marine hyperthermophilic archaeon isolated from Volcano, Italy.</title>
        <authorList>
            <person name="Utturkar S."/>
            <person name="Huber H."/>
            <person name="Leptihn S."/>
            <person name="Brown S."/>
            <person name="Stetter K.O."/>
            <person name="Podar M."/>
        </authorList>
    </citation>
    <scope>NUCLEOTIDE SEQUENCE [LARGE SCALE GENOMIC DNA]</scope>
    <source>
        <strain evidence="2 3">PL-19</strain>
    </source>
</reference>
<proteinExistence type="predicted"/>
<dbReference type="SUPFAM" id="SSF53098">
    <property type="entry name" value="Ribonuclease H-like"/>
    <property type="match status" value="1"/>
</dbReference>
<dbReference type="AlphaFoldDB" id="A0A0V8RTL5"/>
<dbReference type="InterPro" id="IPR036397">
    <property type="entry name" value="RNaseH_sf"/>
</dbReference>
<dbReference type="Gene3D" id="3.30.420.10">
    <property type="entry name" value="Ribonuclease H-like superfamily/Ribonuclease H"/>
    <property type="match status" value="1"/>
</dbReference>
<dbReference type="SMART" id="SM00479">
    <property type="entry name" value="EXOIII"/>
    <property type="match status" value="1"/>
</dbReference>
<dbReference type="CDD" id="cd06127">
    <property type="entry name" value="DEDDh"/>
    <property type="match status" value="1"/>
</dbReference>
<name>A0A0V8RTL5_PYROC</name>
<accession>A0A0V8RTL5</accession>
<dbReference type="InterPro" id="IPR012337">
    <property type="entry name" value="RNaseH-like_sf"/>
</dbReference>
<gene>
    <name evidence="2" type="ORF">CF15_00630</name>
</gene>
<dbReference type="GO" id="GO:0003676">
    <property type="term" value="F:nucleic acid binding"/>
    <property type="evidence" value="ECO:0007669"/>
    <property type="project" value="InterPro"/>
</dbReference>
<protein>
    <recommendedName>
        <fullName evidence="1">Exonuclease domain-containing protein</fullName>
    </recommendedName>
</protein>
<dbReference type="RefSeq" id="WP_058370073.1">
    <property type="nucleotide sequence ID" value="NZ_LNTB01000001.1"/>
</dbReference>
<keyword evidence="3" id="KW-1185">Reference proteome</keyword>
<dbReference type="STRING" id="2309.CF15_00630"/>
<comment type="caution">
    <text evidence="2">The sequence shown here is derived from an EMBL/GenBank/DDBJ whole genome shotgun (WGS) entry which is preliminary data.</text>
</comment>